<name>A0AAU9K179_9CILI</name>
<dbReference type="PROSITE" id="PS50125">
    <property type="entry name" value="GUANYLATE_CYCLASE_2"/>
    <property type="match status" value="1"/>
</dbReference>
<dbReference type="EMBL" id="CAJZBQ010000053">
    <property type="protein sequence ID" value="CAG9331105.1"/>
    <property type="molecule type" value="Genomic_DNA"/>
</dbReference>
<dbReference type="GO" id="GO:0035556">
    <property type="term" value="P:intracellular signal transduction"/>
    <property type="evidence" value="ECO:0007669"/>
    <property type="project" value="InterPro"/>
</dbReference>
<evidence type="ECO:0000256" key="1">
    <source>
        <dbReference type="ARBA" id="ARBA00004141"/>
    </source>
</evidence>
<evidence type="ECO:0000256" key="5">
    <source>
        <dbReference type="SAM" id="Phobius"/>
    </source>
</evidence>
<sequence>MILPINFPQSSINCGQEDGQSFLPMENNTTIFNLDTSESPIVIPQIQPKRRLQEKMISFLESNSLLAFMTIITIYALFGDDIRLAAFSKDEDDIFFSLATVCFALFSIELILSCLYKPDYIFSMYFLLDLLSTLSLITDIGWIYESMIGVDSNSSKNASNIQNASKISRAGTRTTKYVRIIRLVRLLRVVKLYKNANVAITKTGTEEIEAAVIPKESQVGKRFSDLTIKRVIIIVLLMLFILPFFDTDFYDSDPTSWNFGLDEVIAFEGRRGFWGVVEEYWNYHVNDTRPIIYLYLEFSNGTNYTREGDADYTNLRYNEFETSGNDSSFSVFDIRADTRLAAILNICQTIFICFVFTVAVFYFTKDTTNLVIAPIEKMVQRVTEIAKNPISAYKKKDIDKGKKKKFCFCFSLGTGENGKYEAALLEDTMNKIGALLALGFGEAGASIISSNMETGDLQFKKGSRIVAIFGFCDIRNFIDTTEVLQEKAMIFVNEIAKIVHRTIDVYQGAANKNIGDSFLIVWKFKPKDFSISSNNIIRRNSSSRKAEYLPDLALLAFLKILAKINKDSSILKYRQSEGLNKKMKNFEVKMGFGLNFGWAIEGAIGSKFKIDASYLSPHVNLASRLEAATKQYGVPLILSGALYDLFSPAVKAFCRHIDTVTIKGSNTPIRIYTSDCDFSELSPSRSKPKTKENSNLKRKALKKKLEDRSWNPIDSFSESRSVTIMRRSFKKEFFETFESGFTLYLAKDWRSAYGKFEKCLKMKPKDGPSLRLLEFISGNGFQPSPSWEGYRALNDK</sequence>
<feature type="transmembrane region" description="Helical" evidence="5">
    <location>
        <begin position="59"/>
        <end position="78"/>
    </location>
</feature>
<feature type="transmembrane region" description="Helical" evidence="5">
    <location>
        <begin position="124"/>
        <end position="144"/>
    </location>
</feature>
<gene>
    <name evidence="7" type="ORF">BSTOLATCC_MIC53185</name>
</gene>
<accession>A0AAU9K179</accession>
<evidence type="ECO:0000313" key="7">
    <source>
        <dbReference type="EMBL" id="CAG9331105.1"/>
    </source>
</evidence>
<evidence type="ECO:0000256" key="2">
    <source>
        <dbReference type="ARBA" id="ARBA00022692"/>
    </source>
</evidence>
<evidence type="ECO:0000256" key="3">
    <source>
        <dbReference type="ARBA" id="ARBA00022989"/>
    </source>
</evidence>
<feature type="domain" description="Guanylate cyclase" evidence="6">
    <location>
        <begin position="468"/>
        <end position="626"/>
    </location>
</feature>
<protein>
    <recommendedName>
        <fullName evidence="6">Guanylate cyclase domain-containing protein</fullName>
    </recommendedName>
</protein>
<dbReference type="InterPro" id="IPR027359">
    <property type="entry name" value="Volt_channel_dom_sf"/>
</dbReference>
<dbReference type="GO" id="GO:0016020">
    <property type="term" value="C:membrane"/>
    <property type="evidence" value="ECO:0007669"/>
    <property type="project" value="UniProtKB-SubCell"/>
</dbReference>
<dbReference type="GO" id="GO:0009190">
    <property type="term" value="P:cyclic nucleotide biosynthetic process"/>
    <property type="evidence" value="ECO:0007669"/>
    <property type="project" value="InterPro"/>
</dbReference>
<feature type="transmembrane region" description="Helical" evidence="5">
    <location>
        <begin position="227"/>
        <end position="245"/>
    </location>
</feature>
<dbReference type="AlphaFoldDB" id="A0AAU9K179"/>
<reference evidence="7" key="1">
    <citation type="submission" date="2021-09" db="EMBL/GenBank/DDBJ databases">
        <authorList>
            <consortium name="AG Swart"/>
            <person name="Singh M."/>
            <person name="Singh A."/>
            <person name="Seah K."/>
            <person name="Emmerich C."/>
        </authorList>
    </citation>
    <scope>NUCLEOTIDE SEQUENCE</scope>
    <source>
        <strain evidence="7">ATCC30299</strain>
    </source>
</reference>
<comment type="caution">
    <text evidence="7">The sequence shown here is derived from an EMBL/GenBank/DDBJ whole genome shotgun (WGS) entry which is preliminary data.</text>
</comment>
<comment type="subcellular location">
    <subcellularLocation>
        <location evidence="1">Membrane</location>
        <topology evidence="1">Multi-pass membrane protein</topology>
    </subcellularLocation>
</comment>
<evidence type="ECO:0000313" key="8">
    <source>
        <dbReference type="Proteomes" id="UP001162131"/>
    </source>
</evidence>
<keyword evidence="4 5" id="KW-0472">Membrane</keyword>
<dbReference type="Gene3D" id="1.20.120.350">
    <property type="entry name" value="Voltage-gated potassium channels. Chain C"/>
    <property type="match status" value="1"/>
</dbReference>
<keyword evidence="2 5" id="KW-0812">Transmembrane</keyword>
<evidence type="ECO:0000256" key="4">
    <source>
        <dbReference type="ARBA" id="ARBA00023136"/>
    </source>
</evidence>
<dbReference type="InterPro" id="IPR029787">
    <property type="entry name" value="Nucleotide_cyclase"/>
</dbReference>
<dbReference type="InterPro" id="IPR001054">
    <property type="entry name" value="A/G_cyclase"/>
</dbReference>
<proteinExistence type="predicted"/>
<feature type="transmembrane region" description="Helical" evidence="5">
    <location>
        <begin position="340"/>
        <end position="363"/>
    </location>
</feature>
<dbReference type="SUPFAM" id="SSF55073">
    <property type="entry name" value="Nucleotide cyclase"/>
    <property type="match status" value="1"/>
</dbReference>
<dbReference type="PANTHER" id="PTHR43336">
    <property type="entry name" value="OXYGEN SENSOR HISTIDINE KINASE RESPONSE REGULATOR DEVS/DOSS"/>
    <property type="match status" value="1"/>
</dbReference>
<organism evidence="7 8">
    <name type="scientific">Blepharisma stoltei</name>
    <dbReference type="NCBI Taxonomy" id="1481888"/>
    <lineage>
        <taxon>Eukaryota</taxon>
        <taxon>Sar</taxon>
        <taxon>Alveolata</taxon>
        <taxon>Ciliophora</taxon>
        <taxon>Postciliodesmatophora</taxon>
        <taxon>Heterotrichea</taxon>
        <taxon>Heterotrichida</taxon>
        <taxon>Blepharismidae</taxon>
        <taxon>Blepharisma</taxon>
    </lineage>
</organism>
<dbReference type="Pfam" id="PF00211">
    <property type="entry name" value="Guanylate_cyc"/>
    <property type="match status" value="1"/>
</dbReference>
<dbReference type="Proteomes" id="UP001162131">
    <property type="component" value="Unassembled WGS sequence"/>
</dbReference>
<dbReference type="PANTHER" id="PTHR43336:SF3">
    <property type="entry name" value="GUANYLATE CYCLASE DOMAIN-CONTAINING PROTEIN"/>
    <property type="match status" value="1"/>
</dbReference>
<keyword evidence="8" id="KW-1185">Reference proteome</keyword>
<dbReference type="Gene3D" id="3.30.70.1230">
    <property type="entry name" value="Nucleotide cyclase"/>
    <property type="match status" value="1"/>
</dbReference>
<keyword evidence="3 5" id="KW-1133">Transmembrane helix</keyword>
<evidence type="ECO:0000259" key="6">
    <source>
        <dbReference type="PROSITE" id="PS50125"/>
    </source>
</evidence>
<dbReference type="CDD" id="cd07302">
    <property type="entry name" value="CHD"/>
    <property type="match status" value="1"/>
</dbReference>
<feature type="transmembrane region" description="Helical" evidence="5">
    <location>
        <begin position="94"/>
        <end position="112"/>
    </location>
</feature>